<evidence type="ECO:0000256" key="2">
    <source>
        <dbReference type="ARBA" id="ARBA00020243"/>
    </source>
</evidence>
<dbReference type="SUPFAM" id="SSF55729">
    <property type="entry name" value="Acyl-CoA N-acyltransferases (Nat)"/>
    <property type="match status" value="1"/>
</dbReference>
<gene>
    <name evidence="5" type="ORF">TKK_015650</name>
</gene>
<comment type="similarity">
    <text evidence="1">Belongs to the NATD1 family.</text>
</comment>
<dbReference type="PANTHER" id="PTHR31435">
    <property type="entry name" value="PROTEIN NATD1"/>
    <property type="match status" value="1"/>
</dbReference>
<dbReference type="InterPro" id="IPR031165">
    <property type="entry name" value="GNAT_YJDJ"/>
</dbReference>
<protein>
    <recommendedName>
        <fullName evidence="2">Protein NATD1</fullName>
    </recommendedName>
    <alternativeName>
        <fullName evidence="3">N-acetyltransferase domain-containing protein 1</fullName>
    </alternativeName>
</protein>
<proteinExistence type="inferred from homology"/>
<dbReference type="PROSITE" id="PS51729">
    <property type="entry name" value="GNAT_YJDJ"/>
    <property type="match status" value="1"/>
</dbReference>
<feature type="domain" description="N-acetyltransferase" evidence="4">
    <location>
        <begin position="36"/>
        <end position="121"/>
    </location>
</feature>
<reference evidence="5 6" key="1">
    <citation type="journal article" date="2024" name="bioRxiv">
        <title>A reference genome for Trichogramma kaykai: A tiny desert-dwelling parasitoid wasp with competing sex-ratio distorters.</title>
        <authorList>
            <person name="Culotta J."/>
            <person name="Lindsey A.R."/>
        </authorList>
    </citation>
    <scope>NUCLEOTIDE SEQUENCE [LARGE SCALE GENOMIC DNA]</scope>
    <source>
        <strain evidence="5 6">KSX58</strain>
    </source>
</reference>
<comment type="caution">
    <text evidence="5">The sequence shown here is derived from an EMBL/GenBank/DDBJ whole genome shotgun (WGS) entry which is preliminary data.</text>
</comment>
<dbReference type="EMBL" id="JBJJXI010000123">
    <property type="protein sequence ID" value="KAL3389426.1"/>
    <property type="molecule type" value="Genomic_DNA"/>
</dbReference>
<dbReference type="PANTHER" id="PTHR31435:SF9">
    <property type="entry name" value="PROTEIN NATD1"/>
    <property type="match status" value="1"/>
</dbReference>
<dbReference type="InterPro" id="IPR016181">
    <property type="entry name" value="Acyl_CoA_acyltransferase"/>
</dbReference>
<organism evidence="5 6">
    <name type="scientific">Trichogramma kaykai</name>
    <dbReference type="NCBI Taxonomy" id="54128"/>
    <lineage>
        <taxon>Eukaryota</taxon>
        <taxon>Metazoa</taxon>
        <taxon>Ecdysozoa</taxon>
        <taxon>Arthropoda</taxon>
        <taxon>Hexapoda</taxon>
        <taxon>Insecta</taxon>
        <taxon>Pterygota</taxon>
        <taxon>Neoptera</taxon>
        <taxon>Endopterygota</taxon>
        <taxon>Hymenoptera</taxon>
        <taxon>Apocrita</taxon>
        <taxon>Proctotrupomorpha</taxon>
        <taxon>Chalcidoidea</taxon>
        <taxon>Trichogrammatidae</taxon>
        <taxon>Trichogramma</taxon>
    </lineage>
</organism>
<evidence type="ECO:0000256" key="3">
    <source>
        <dbReference type="ARBA" id="ARBA00031876"/>
    </source>
</evidence>
<dbReference type="Pfam" id="PF14542">
    <property type="entry name" value="Acetyltransf_CG"/>
    <property type="match status" value="1"/>
</dbReference>
<evidence type="ECO:0000256" key="1">
    <source>
        <dbReference type="ARBA" id="ARBA00006233"/>
    </source>
</evidence>
<keyword evidence="6" id="KW-1185">Reference proteome</keyword>
<dbReference type="InterPro" id="IPR045057">
    <property type="entry name" value="Gcn5-rel_NAT"/>
</dbReference>
<evidence type="ECO:0000313" key="5">
    <source>
        <dbReference type="EMBL" id="KAL3389426.1"/>
    </source>
</evidence>
<name>A0ABD2W9U4_9HYME</name>
<dbReference type="AlphaFoldDB" id="A0ABD2W9U4"/>
<accession>A0ABD2W9U4</accession>
<evidence type="ECO:0000313" key="6">
    <source>
        <dbReference type="Proteomes" id="UP001627154"/>
    </source>
</evidence>
<evidence type="ECO:0000259" key="4">
    <source>
        <dbReference type="PROSITE" id="PS51729"/>
    </source>
</evidence>
<dbReference type="Proteomes" id="UP001627154">
    <property type="component" value="Unassembled WGS sequence"/>
</dbReference>
<sequence length="154" mass="18022">MRNMIISNLTKIRNCSSLLIPVKFPHYFSRSLYDVRHNPKNRLFYVQIEEKQATLNYKIEGIIMNLLSIKIPKTHKGQGIAKLLTKTAFTYAINNNYYLYLTCSYTQKYYLAHKNKQLMAKVVGPTEIKNSNFTNDKKKFDAILDQEDSTTEKK</sequence>
<dbReference type="Gene3D" id="3.40.630.30">
    <property type="match status" value="1"/>
</dbReference>